<name>A0A5N6UAB0_ASPTM</name>
<keyword evidence="3" id="KW-1185">Reference proteome</keyword>
<evidence type="ECO:0000256" key="1">
    <source>
        <dbReference type="SAM" id="MobiDB-lite"/>
    </source>
</evidence>
<dbReference type="EMBL" id="ML738837">
    <property type="protein sequence ID" value="KAE8155533.1"/>
    <property type="molecule type" value="Genomic_DNA"/>
</dbReference>
<feature type="region of interest" description="Disordered" evidence="1">
    <location>
        <begin position="23"/>
        <end position="77"/>
    </location>
</feature>
<protein>
    <submittedName>
        <fullName evidence="2">Uncharacterized protein</fullName>
    </submittedName>
</protein>
<dbReference type="AlphaFoldDB" id="A0A5N6UAB0"/>
<reference evidence="2 3" key="1">
    <citation type="submission" date="2019-04" db="EMBL/GenBank/DDBJ databases">
        <title>Friends and foes A comparative genomics study of 23 Aspergillus species from section Flavi.</title>
        <authorList>
            <consortium name="DOE Joint Genome Institute"/>
            <person name="Kjaerbolling I."/>
            <person name="Vesth T."/>
            <person name="Frisvad J.C."/>
            <person name="Nybo J.L."/>
            <person name="Theobald S."/>
            <person name="Kildgaard S."/>
            <person name="Isbrandt T."/>
            <person name="Kuo A."/>
            <person name="Sato A."/>
            <person name="Lyhne E.K."/>
            <person name="Kogle M.E."/>
            <person name="Wiebenga A."/>
            <person name="Kun R.S."/>
            <person name="Lubbers R.J."/>
            <person name="Makela M.R."/>
            <person name="Barry K."/>
            <person name="Chovatia M."/>
            <person name="Clum A."/>
            <person name="Daum C."/>
            <person name="Haridas S."/>
            <person name="He G."/>
            <person name="LaButti K."/>
            <person name="Lipzen A."/>
            <person name="Mondo S."/>
            <person name="Riley R."/>
            <person name="Salamov A."/>
            <person name="Simmons B.A."/>
            <person name="Magnuson J.K."/>
            <person name="Henrissat B."/>
            <person name="Mortensen U.H."/>
            <person name="Larsen T.O."/>
            <person name="Devries R.P."/>
            <person name="Grigoriev I.V."/>
            <person name="Machida M."/>
            <person name="Baker S.E."/>
            <person name="Andersen M.R."/>
        </authorList>
    </citation>
    <scope>NUCLEOTIDE SEQUENCE [LARGE SCALE GENOMIC DNA]</scope>
    <source>
        <strain evidence="2 3">CBS 117626</strain>
    </source>
</reference>
<evidence type="ECO:0000313" key="3">
    <source>
        <dbReference type="Proteomes" id="UP000326950"/>
    </source>
</evidence>
<dbReference type="Proteomes" id="UP000326950">
    <property type="component" value="Unassembled WGS sequence"/>
</dbReference>
<accession>A0A5N6UAB0</accession>
<organism evidence="2 3">
    <name type="scientific">Aspergillus tamarii</name>
    <dbReference type="NCBI Taxonomy" id="41984"/>
    <lineage>
        <taxon>Eukaryota</taxon>
        <taxon>Fungi</taxon>
        <taxon>Dikarya</taxon>
        <taxon>Ascomycota</taxon>
        <taxon>Pezizomycotina</taxon>
        <taxon>Eurotiomycetes</taxon>
        <taxon>Eurotiomycetidae</taxon>
        <taxon>Eurotiales</taxon>
        <taxon>Aspergillaceae</taxon>
        <taxon>Aspergillus</taxon>
        <taxon>Aspergillus subgen. Circumdati</taxon>
    </lineage>
</organism>
<proteinExistence type="predicted"/>
<sequence>MEVVTVGLDSGIDVGLSERRSRPISNLGNSYVHPDGSGVRRNMECGRPSDQAAASGDKGPVTEYDLSPSVGSAFPGC</sequence>
<gene>
    <name evidence="2" type="ORF">BDV40DRAFT_294255</name>
</gene>
<evidence type="ECO:0000313" key="2">
    <source>
        <dbReference type="EMBL" id="KAE8155533.1"/>
    </source>
</evidence>